<proteinExistence type="predicted"/>
<accession>A0A067TPN8</accession>
<evidence type="ECO:0000313" key="2">
    <source>
        <dbReference type="Proteomes" id="UP000027222"/>
    </source>
</evidence>
<protein>
    <submittedName>
        <fullName evidence="1">Uncharacterized protein</fullName>
    </submittedName>
</protein>
<dbReference type="AlphaFoldDB" id="A0A067TPN8"/>
<reference evidence="2" key="1">
    <citation type="journal article" date="2014" name="Proc. Natl. Acad. Sci. U.S.A.">
        <title>Extensive sampling of basidiomycete genomes demonstrates inadequacy of the white-rot/brown-rot paradigm for wood decay fungi.</title>
        <authorList>
            <person name="Riley R."/>
            <person name="Salamov A.A."/>
            <person name="Brown D.W."/>
            <person name="Nagy L.G."/>
            <person name="Floudas D."/>
            <person name="Held B.W."/>
            <person name="Levasseur A."/>
            <person name="Lombard V."/>
            <person name="Morin E."/>
            <person name="Otillar R."/>
            <person name="Lindquist E.A."/>
            <person name="Sun H."/>
            <person name="LaButti K.M."/>
            <person name="Schmutz J."/>
            <person name="Jabbour D."/>
            <person name="Luo H."/>
            <person name="Baker S.E."/>
            <person name="Pisabarro A.G."/>
            <person name="Walton J.D."/>
            <person name="Blanchette R.A."/>
            <person name="Henrissat B."/>
            <person name="Martin F."/>
            <person name="Cullen D."/>
            <person name="Hibbett D.S."/>
            <person name="Grigoriev I.V."/>
        </authorList>
    </citation>
    <scope>NUCLEOTIDE SEQUENCE [LARGE SCALE GENOMIC DNA]</scope>
    <source>
        <strain evidence="2">CBS 339.88</strain>
    </source>
</reference>
<dbReference type="Proteomes" id="UP000027222">
    <property type="component" value="Unassembled WGS sequence"/>
</dbReference>
<keyword evidence="2" id="KW-1185">Reference proteome</keyword>
<evidence type="ECO:0000313" key="1">
    <source>
        <dbReference type="EMBL" id="KDR80913.1"/>
    </source>
</evidence>
<dbReference type="EMBL" id="KL142371">
    <property type="protein sequence ID" value="KDR80913.1"/>
    <property type="molecule type" value="Genomic_DNA"/>
</dbReference>
<name>A0A067TPN8_GALM3</name>
<organism evidence="1 2">
    <name type="scientific">Galerina marginata (strain CBS 339.88)</name>
    <dbReference type="NCBI Taxonomy" id="685588"/>
    <lineage>
        <taxon>Eukaryota</taxon>
        <taxon>Fungi</taxon>
        <taxon>Dikarya</taxon>
        <taxon>Basidiomycota</taxon>
        <taxon>Agaricomycotina</taxon>
        <taxon>Agaricomycetes</taxon>
        <taxon>Agaricomycetidae</taxon>
        <taxon>Agaricales</taxon>
        <taxon>Agaricineae</taxon>
        <taxon>Strophariaceae</taxon>
        <taxon>Galerina</taxon>
    </lineage>
</organism>
<gene>
    <name evidence="1" type="ORF">GALMADRAFT_1114744</name>
</gene>
<dbReference type="HOGENOM" id="CLU_2026915_0_0_1"/>
<sequence length="122" mass="13817">MDTSKPSSFIRKNRLLFLLSDAQIAWTEREREPTYSTSQRLPTAVSSSHATLPLVISAVFLFVDKKGLSSTAGPDYVQVVHSFRSPPNLWGFLAKSTIVTPRSPRYLWISISFCTFRDCFIK</sequence>